<evidence type="ECO:0000313" key="1">
    <source>
        <dbReference type="EMBL" id="KAG9988666.1"/>
    </source>
</evidence>
<comment type="caution">
    <text evidence="1">The sequence shown here is derived from an EMBL/GenBank/DDBJ whole genome shotgun (WGS) entry which is preliminary data.</text>
</comment>
<protein>
    <recommendedName>
        <fullName evidence="3">F-box domain-containing protein</fullName>
    </recommendedName>
</protein>
<feature type="non-terminal residue" evidence="1">
    <location>
        <position position="321"/>
    </location>
</feature>
<name>A0A9P8G413_AURME</name>
<gene>
    <name evidence="1" type="ORF">KCU98_g2439</name>
</gene>
<sequence length="321" mass="36085">MTWLVAVKAMTQDPNTMIETKPMQKMESTKGLPTKNTDNPMSASMLALPAEIMFKTFQDPSLVGNDLANLRLVCKWVNSCATEAFAKERFKKGLRLDFYAQEFERLAAIYSSSLGPFLESVHFVRNYDLLSIKAYARAHPDYSALKDINFESPLSNPGSPSALTELLVQAKHLETFSFSTANKPKDNHSLAGFYCDDDRTRKVRDREQVDAIFSKLKSDRLAELNLVDVIFLVRTLKALLERHCGTIRKLSFRACGLRCGSYAGLLLWISQNLSCLEEIELQDIYETAWGAFTPVVTELVTKVGKKSIEAYIASLQKQAKS</sequence>
<keyword evidence="2" id="KW-1185">Reference proteome</keyword>
<accession>A0A9P8G413</accession>
<evidence type="ECO:0000313" key="2">
    <source>
        <dbReference type="Proteomes" id="UP000729357"/>
    </source>
</evidence>
<evidence type="ECO:0008006" key="3">
    <source>
        <dbReference type="Google" id="ProtNLM"/>
    </source>
</evidence>
<dbReference type="EMBL" id="JAHFXS010000134">
    <property type="protein sequence ID" value="KAG9988666.1"/>
    <property type="molecule type" value="Genomic_DNA"/>
</dbReference>
<proteinExistence type="predicted"/>
<reference evidence="1" key="2">
    <citation type="submission" date="2021-08" db="EMBL/GenBank/DDBJ databases">
        <authorList>
            <person name="Gostincar C."/>
            <person name="Sun X."/>
            <person name="Song Z."/>
            <person name="Gunde-Cimerman N."/>
        </authorList>
    </citation>
    <scope>NUCLEOTIDE SEQUENCE</scope>
    <source>
        <strain evidence="1">EXF-9298</strain>
    </source>
</reference>
<organism evidence="1 2">
    <name type="scientific">Aureobasidium melanogenum</name>
    <name type="common">Aureobasidium pullulans var. melanogenum</name>
    <dbReference type="NCBI Taxonomy" id="46634"/>
    <lineage>
        <taxon>Eukaryota</taxon>
        <taxon>Fungi</taxon>
        <taxon>Dikarya</taxon>
        <taxon>Ascomycota</taxon>
        <taxon>Pezizomycotina</taxon>
        <taxon>Dothideomycetes</taxon>
        <taxon>Dothideomycetidae</taxon>
        <taxon>Dothideales</taxon>
        <taxon>Saccotheciaceae</taxon>
        <taxon>Aureobasidium</taxon>
    </lineage>
</organism>
<reference evidence="1" key="1">
    <citation type="journal article" date="2021" name="J Fungi (Basel)">
        <title>Virulence traits and population genomics of the black yeast Aureobasidium melanogenum.</title>
        <authorList>
            <person name="Cernosa A."/>
            <person name="Sun X."/>
            <person name="Gostincar C."/>
            <person name="Fang C."/>
            <person name="Gunde-Cimerman N."/>
            <person name="Song Z."/>
        </authorList>
    </citation>
    <scope>NUCLEOTIDE SEQUENCE</scope>
    <source>
        <strain evidence="1">EXF-9298</strain>
    </source>
</reference>
<dbReference type="AlphaFoldDB" id="A0A9P8G413"/>
<dbReference type="Proteomes" id="UP000729357">
    <property type="component" value="Unassembled WGS sequence"/>
</dbReference>